<feature type="domain" description="Cyclin N-terminal" evidence="2">
    <location>
        <begin position="76"/>
        <end position="172"/>
    </location>
</feature>
<dbReference type="InterPro" id="IPR006671">
    <property type="entry name" value="Cyclin_N"/>
</dbReference>
<protein>
    <recommendedName>
        <fullName evidence="2">Cyclin N-terminal domain-containing protein</fullName>
    </recommendedName>
</protein>
<organism evidence="3 4">
    <name type="scientific">Dacryopinax primogenitus (strain DJM 731)</name>
    <name type="common">Brown rot fungus</name>
    <dbReference type="NCBI Taxonomy" id="1858805"/>
    <lineage>
        <taxon>Eukaryota</taxon>
        <taxon>Fungi</taxon>
        <taxon>Dikarya</taxon>
        <taxon>Basidiomycota</taxon>
        <taxon>Agaricomycotina</taxon>
        <taxon>Dacrymycetes</taxon>
        <taxon>Dacrymycetales</taxon>
        <taxon>Dacrymycetaceae</taxon>
        <taxon>Dacryopinax</taxon>
    </lineage>
</organism>
<sequence length="377" mass="41689">MTRSTPYHASLVDRSEHSPELLKLLYHTEVSRQMIVWLAEKTKALIPCSNEASLLPTPPHTPPKTTAPVFTRQLPSLERFIRSLVERSRVHTATLLSTCIYLDRIAARIPKGGEGLPDTCHRIFLATLITASKALNDSSPKNSHWVEYARFFTAADVIMMEKQLLALLDYNLLFTEAELMEQLKPFLPSSAHPTPVKPVTPARAVSSRDLYLDATPPALERSGSDSSLSSVGTPSSTGPRTPLDGYTPSSCISSPSSNRMLTKEKLSRFYLSPSPVKSEARRQPSILRAPPAALRKLSSVTNLAYSPYPKPYETSSKCSPRSRSVLSASSVPTLVRAETFLDRLICKRTKKQRTSDSLLMDVEHDDVFMPNSAVVVL</sequence>
<dbReference type="Gene3D" id="1.10.472.10">
    <property type="entry name" value="Cyclin-like"/>
    <property type="match status" value="1"/>
</dbReference>
<gene>
    <name evidence="3" type="ORF">DACRYDRAFT_23164</name>
</gene>
<dbReference type="GO" id="GO:0016538">
    <property type="term" value="F:cyclin-dependent protein serine/threonine kinase regulator activity"/>
    <property type="evidence" value="ECO:0007669"/>
    <property type="project" value="TreeGrafter"/>
</dbReference>
<feature type="compositionally biased region" description="Low complexity" evidence="1">
    <location>
        <begin position="224"/>
        <end position="257"/>
    </location>
</feature>
<dbReference type="OMA" id="VIIPRTH"/>
<dbReference type="PANTHER" id="PTHR15615">
    <property type="match status" value="1"/>
</dbReference>
<dbReference type="GO" id="GO:0000307">
    <property type="term" value="C:cyclin-dependent protein kinase holoenzyme complex"/>
    <property type="evidence" value="ECO:0007669"/>
    <property type="project" value="TreeGrafter"/>
</dbReference>
<evidence type="ECO:0000256" key="1">
    <source>
        <dbReference type="SAM" id="MobiDB-lite"/>
    </source>
</evidence>
<dbReference type="Pfam" id="PF00134">
    <property type="entry name" value="Cyclin_N"/>
    <property type="match status" value="1"/>
</dbReference>
<dbReference type="Proteomes" id="UP000030653">
    <property type="component" value="Unassembled WGS sequence"/>
</dbReference>
<dbReference type="STRING" id="1858805.M5FWU8"/>
<dbReference type="GeneID" id="63688194"/>
<dbReference type="GO" id="GO:0005634">
    <property type="term" value="C:nucleus"/>
    <property type="evidence" value="ECO:0007669"/>
    <property type="project" value="TreeGrafter"/>
</dbReference>
<dbReference type="AlphaFoldDB" id="M5FWU8"/>
<evidence type="ECO:0000259" key="2">
    <source>
        <dbReference type="Pfam" id="PF00134"/>
    </source>
</evidence>
<reference evidence="3 4" key="1">
    <citation type="journal article" date="2012" name="Science">
        <title>The Paleozoic origin of enzymatic lignin decomposition reconstructed from 31 fungal genomes.</title>
        <authorList>
            <person name="Floudas D."/>
            <person name="Binder M."/>
            <person name="Riley R."/>
            <person name="Barry K."/>
            <person name="Blanchette R.A."/>
            <person name="Henrissat B."/>
            <person name="Martinez A.T."/>
            <person name="Otillar R."/>
            <person name="Spatafora J.W."/>
            <person name="Yadav J.S."/>
            <person name="Aerts A."/>
            <person name="Benoit I."/>
            <person name="Boyd A."/>
            <person name="Carlson A."/>
            <person name="Copeland A."/>
            <person name="Coutinho P.M."/>
            <person name="de Vries R.P."/>
            <person name="Ferreira P."/>
            <person name="Findley K."/>
            <person name="Foster B."/>
            <person name="Gaskell J."/>
            <person name="Glotzer D."/>
            <person name="Gorecki P."/>
            <person name="Heitman J."/>
            <person name="Hesse C."/>
            <person name="Hori C."/>
            <person name="Igarashi K."/>
            <person name="Jurgens J.A."/>
            <person name="Kallen N."/>
            <person name="Kersten P."/>
            <person name="Kohler A."/>
            <person name="Kuees U."/>
            <person name="Kumar T.K.A."/>
            <person name="Kuo A."/>
            <person name="LaButti K."/>
            <person name="Larrondo L.F."/>
            <person name="Lindquist E."/>
            <person name="Ling A."/>
            <person name="Lombard V."/>
            <person name="Lucas S."/>
            <person name="Lundell T."/>
            <person name="Martin R."/>
            <person name="McLaughlin D.J."/>
            <person name="Morgenstern I."/>
            <person name="Morin E."/>
            <person name="Murat C."/>
            <person name="Nagy L.G."/>
            <person name="Nolan M."/>
            <person name="Ohm R.A."/>
            <person name="Patyshakuliyeva A."/>
            <person name="Rokas A."/>
            <person name="Ruiz-Duenas F.J."/>
            <person name="Sabat G."/>
            <person name="Salamov A."/>
            <person name="Samejima M."/>
            <person name="Schmutz J."/>
            <person name="Slot J.C."/>
            <person name="St John F."/>
            <person name="Stenlid J."/>
            <person name="Sun H."/>
            <person name="Sun S."/>
            <person name="Syed K."/>
            <person name="Tsang A."/>
            <person name="Wiebenga A."/>
            <person name="Young D."/>
            <person name="Pisabarro A."/>
            <person name="Eastwood D.C."/>
            <person name="Martin F."/>
            <person name="Cullen D."/>
            <person name="Grigoriev I.V."/>
            <person name="Hibbett D.S."/>
        </authorList>
    </citation>
    <scope>NUCLEOTIDE SEQUENCE [LARGE SCALE GENOMIC DNA]</scope>
    <source>
        <strain evidence="3 4">DJM-731 SS1</strain>
    </source>
</reference>
<accession>M5FWU8</accession>
<name>M5FWU8_DACPD</name>
<dbReference type="EMBL" id="JH795867">
    <property type="protein sequence ID" value="EJU00160.1"/>
    <property type="molecule type" value="Genomic_DNA"/>
</dbReference>
<evidence type="ECO:0000313" key="3">
    <source>
        <dbReference type="EMBL" id="EJU00160.1"/>
    </source>
</evidence>
<keyword evidence="4" id="KW-1185">Reference proteome</keyword>
<dbReference type="SUPFAM" id="SSF47954">
    <property type="entry name" value="Cyclin-like"/>
    <property type="match status" value="1"/>
</dbReference>
<feature type="region of interest" description="Disordered" evidence="1">
    <location>
        <begin position="215"/>
        <end position="258"/>
    </location>
</feature>
<evidence type="ECO:0000313" key="4">
    <source>
        <dbReference type="Proteomes" id="UP000030653"/>
    </source>
</evidence>
<dbReference type="HOGENOM" id="CLU_018149_0_2_1"/>
<dbReference type="InterPro" id="IPR013922">
    <property type="entry name" value="Cyclin_PHO80-like"/>
</dbReference>
<dbReference type="RefSeq" id="XP_040627057.1">
    <property type="nucleotide sequence ID" value="XM_040773132.1"/>
</dbReference>
<dbReference type="PANTHER" id="PTHR15615:SF10">
    <property type="entry name" value="PHO85 CYCLIN-2-RELATED"/>
    <property type="match status" value="1"/>
</dbReference>
<dbReference type="GO" id="GO:0019901">
    <property type="term" value="F:protein kinase binding"/>
    <property type="evidence" value="ECO:0007669"/>
    <property type="project" value="InterPro"/>
</dbReference>
<dbReference type="OrthoDB" id="10250320at2759"/>
<proteinExistence type="predicted"/>
<dbReference type="CDD" id="cd20557">
    <property type="entry name" value="CYCLIN_ScPCL1-like"/>
    <property type="match status" value="1"/>
</dbReference>
<dbReference type="InterPro" id="IPR036915">
    <property type="entry name" value="Cyclin-like_sf"/>
</dbReference>